<proteinExistence type="inferred from homology"/>
<evidence type="ECO:0000256" key="5">
    <source>
        <dbReference type="ARBA" id="ARBA00023098"/>
    </source>
</evidence>
<name>A0A437Q6Q2_9GAMM</name>
<evidence type="ECO:0000256" key="2">
    <source>
        <dbReference type="ARBA" id="ARBA00022556"/>
    </source>
</evidence>
<evidence type="ECO:0000256" key="4">
    <source>
        <dbReference type="ARBA" id="ARBA00022737"/>
    </source>
</evidence>
<gene>
    <name evidence="7 9" type="primary">lpxD</name>
    <name evidence="9" type="ORF">EOE65_11110</name>
</gene>
<comment type="function">
    <text evidence="7">Catalyzes the N-acylation of UDP-3-O-acylglucosamine using 3-hydroxyacyl-ACP as the acyl donor. Is involved in the biosynthesis of lipid A, a phosphorylated glycolipid that anchors the lipopolysaccharide to the outer membrane of the cell.</text>
</comment>
<accession>A0A437Q6Q2</accession>
<dbReference type="Pfam" id="PF04613">
    <property type="entry name" value="LpxD"/>
    <property type="match status" value="1"/>
</dbReference>
<dbReference type="InterPro" id="IPR001451">
    <property type="entry name" value="Hexapep"/>
</dbReference>
<sequence>MPKHYTLSEIAQHVGGQVEGDEHLQIAGLSTLESAQSGNLSFLANPRYAKYLKSTNATAVLVAETLEPPKADIAYIRVPNPYLAYAKASALFDWRDDVTPHVATSAVIHCEASVAPTAFIADGAVIGTGSSIGEGVYVGPNVTIGRYCHVGSGTRLEAGVVLYDHVNVGERCLIHSNAVLGADGFGFAPSANGWEKIHQLGGVRIGHGVEIGANTTIDRGALSDTVVEDGAIIDNLVQIAHNVVIGEKTAIAGCTGIAGSTKIGARSTLAGGVGVAGHLVLAEKTHVTAMSLVSRSVTEPGQVVSSGTGQEGHTSWKRNVVRFKQLDSMAKRIALLEQKVENISS</sequence>
<reference evidence="9 10" key="1">
    <citation type="submission" date="2019-01" db="EMBL/GenBank/DDBJ databases">
        <authorList>
            <person name="Chen W.-M."/>
        </authorList>
    </citation>
    <scope>NUCLEOTIDE SEQUENCE [LARGE SCALE GENOMIC DNA]</scope>
    <source>
        <strain evidence="9 10">HPM-16</strain>
    </source>
</reference>
<dbReference type="Pfam" id="PF00132">
    <property type="entry name" value="Hexapep"/>
    <property type="match status" value="1"/>
</dbReference>
<evidence type="ECO:0000256" key="6">
    <source>
        <dbReference type="ARBA" id="ARBA00023315"/>
    </source>
</evidence>
<dbReference type="GO" id="GO:0016020">
    <property type="term" value="C:membrane"/>
    <property type="evidence" value="ECO:0007669"/>
    <property type="project" value="GOC"/>
</dbReference>
<dbReference type="PANTHER" id="PTHR43378:SF2">
    <property type="entry name" value="UDP-3-O-ACYLGLUCOSAMINE N-ACYLTRANSFERASE 1, MITOCHONDRIAL-RELATED"/>
    <property type="match status" value="1"/>
</dbReference>
<evidence type="ECO:0000256" key="1">
    <source>
        <dbReference type="ARBA" id="ARBA00022516"/>
    </source>
</evidence>
<keyword evidence="6 7" id="KW-0012">Acyltransferase</keyword>
<dbReference type="NCBIfam" id="TIGR01853">
    <property type="entry name" value="lipid_A_lpxD"/>
    <property type="match status" value="1"/>
</dbReference>
<dbReference type="CDD" id="cd03352">
    <property type="entry name" value="LbH_LpxD"/>
    <property type="match status" value="1"/>
</dbReference>
<keyword evidence="10" id="KW-1185">Reference proteome</keyword>
<dbReference type="SUPFAM" id="SSF51161">
    <property type="entry name" value="Trimeric LpxA-like enzymes"/>
    <property type="match status" value="1"/>
</dbReference>
<organism evidence="9 10">
    <name type="scientific">Neptunomonas marina</name>
    <dbReference type="NCBI Taxonomy" id="1815562"/>
    <lineage>
        <taxon>Bacteria</taxon>
        <taxon>Pseudomonadati</taxon>
        <taxon>Pseudomonadota</taxon>
        <taxon>Gammaproteobacteria</taxon>
        <taxon>Oceanospirillales</taxon>
        <taxon>Oceanospirillaceae</taxon>
        <taxon>Neptunomonas</taxon>
    </lineage>
</organism>
<feature type="domain" description="UDP-3-O-[3-hydroxymyristoyl] glucosamine N-acyltransferase non-repeat region" evidence="8">
    <location>
        <begin position="24"/>
        <end position="91"/>
    </location>
</feature>
<comment type="subunit">
    <text evidence="7">Homotrimer.</text>
</comment>
<evidence type="ECO:0000256" key="7">
    <source>
        <dbReference type="HAMAP-Rule" id="MF_00523"/>
    </source>
</evidence>
<keyword evidence="4 7" id="KW-0677">Repeat</keyword>
<dbReference type="InterPro" id="IPR011004">
    <property type="entry name" value="Trimer_LpxA-like_sf"/>
</dbReference>
<dbReference type="NCBIfam" id="NF002060">
    <property type="entry name" value="PRK00892.1"/>
    <property type="match status" value="1"/>
</dbReference>
<feature type="active site" description="Proton acceptor" evidence="7">
    <location>
        <position position="241"/>
    </location>
</feature>
<comment type="catalytic activity">
    <reaction evidence="7">
        <text>a UDP-3-O-[(3R)-3-hydroxyacyl]-alpha-D-glucosamine + a (3R)-hydroxyacyl-[ACP] = a UDP-2-N,3-O-bis[(3R)-3-hydroxyacyl]-alpha-D-glucosamine + holo-[ACP] + H(+)</text>
        <dbReference type="Rhea" id="RHEA:53836"/>
        <dbReference type="Rhea" id="RHEA-COMP:9685"/>
        <dbReference type="Rhea" id="RHEA-COMP:9945"/>
        <dbReference type="ChEBI" id="CHEBI:15378"/>
        <dbReference type="ChEBI" id="CHEBI:64479"/>
        <dbReference type="ChEBI" id="CHEBI:78827"/>
        <dbReference type="ChEBI" id="CHEBI:137740"/>
        <dbReference type="ChEBI" id="CHEBI:137748"/>
        <dbReference type="EC" id="2.3.1.191"/>
    </reaction>
</comment>
<dbReference type="GO" id="GO:0103118">
    <property type="term" value="F:UDP-3-O-[(3R)-3-hydroxyacyl]-glucosamine N-acyltransferase activity"/>
    <property type="evidence" value="ECO:0007669"/>
    <property type="project" value="UniProtKB-EC"/>
</dbReference>
<dbReference type="Gene3D" id="1.20.5.170">
    <property type="match status" value="1"/>
</dbReference>
<dbReference type="Proteomes" id="UP000282818">
    <property type="component" value="Unassembled WGS sequence"/>
</dbReference>
<dbReference type="EMBL" id="SACQ01000005">
    <property type="protein sequence ID" value="RVU30202.1"/>
    <property type="molecule type" value="Genomic_DNA"/>
</dbReference>
<dbReference type="PANTHER" id="PTHR43378">
    <property type="entry name" value="UDP-3-O-ACYLGLUCOSAMINE N-ACYLTRANSFERASE"/>
    <property type="match status" value="1"/>
</dbReference>
<dbReference type="AlphaFoldDB" id="A0A437Q6Q2"/>
<dbReference type="PROSITE" id="PS00101">
    <property type="entry name" value="HEXAPEP_TRANSFERASES"/>
    <property type="match status" value="2"/>
</dbReference>
<dbReference type="EC" id="2.3.1.191" evidence="7"/>
<keyword evidence="5 7" id="KW-0443">Lipid metabolism</keyword>
<dbReference type="UniPathway" id="UPA00973"/>
<dbReference type="GO" id="GO:0016410">
    <property type="term" value="F:N-acyltransferase activity"/>
    <property type="evidence" value="ECO:0007669"/>
    <property type="project" value="InterPro"/>
</dbReference>
<protein>
    <recommendedName>
        <fullName evidence="7">UDP-3-O-acylglucosamine N-acyltransferase</fullName>
        <ecNumber evidence="7">2.3.1.191</ecNumber>
    </recommendedName>
</protein>
<keyword evidence="2 7" id="KW-0441">Lipid A biosynthesis</keyword>
<evidence type="ECO:0000313" key="9">
    <source>
        <dbReference type="EMBL" id="RVU30202.1"/>
    </source>
</evidence>
<dbReference type="Gene3D" id="3.40.1390.10">
    <property type="entry name" value="MurE/MurF, N-terminal domain"/>
    <property type="match status" value="1"/>
</dbReference>
<dbReference type="InterPro" id="IPR007691">
    <property type="entry name" value="LpxD"/>
</dbReference>
<evidence type="ECO:0000313" key="10">
    <source>
        <dbReference type="Proteomes" id="UP000282818"/>
    </source>
</evidence>
<dbReference type="HAMAP" id="MF_00523">
    <property type="entry name" value="LpxD"/>
    <property type="match status" value="1"/>
</dbReference>
<evidence type="ECO:0000259" key="8">
    <source>
        <dbReference type="Pfam" id="PF04613"/>
    </source>
</evidence>
<dbReference type="InterPro" id="IPR020573">
    <property type="entry name" value="UDP_GlcNAc_AcTrfase_non-rep"/>
</dbReference>
<comment type="similarity">
    <text evidence="7">Belongs to the transferase hexapeptide repeat family. LpxD subfamily.</text>
</comment>
<comment type="pathway">
    <text evidence="7">Bacterial outer membrane biogenesis; LPS lipid A biosynthesis.</text>
</comment>
<comment type="caution">
    <text evidence="9">The sequence shown here is derived from an EMBL/GenBank/DDBJ whole genome shotgun (WGS) entry which is preliminary data.</text>
</comment>
<dbReference type="RefSeq" id="WP_127694398.1">
    <property type="nucleotide sequence ID" value="NZ_SACQ01000005.1"/>
</dbReference>
<keyword evidence="3 7" id="KW-0808">Transferase</keyword>
<dbReference type="InterPro" id="IPR018357">
    <property type="entry name" value="Hexapep_transf_CS"/>
</dbReference>
<dbReference type="Gene3D" id="2.160.10.10">
    <property type="entry name" value="Hexapeptide repeat proteins"/>
    <property type="match status" value="1"/>
</dbReference>
<keyword evidence="1 7" id="KW-0444">Lipid biosynthesis</keyword>
<dbReference type="GO" id="GO:0009245">
    <property type="term" value="P:lipid A biosynthetic process"/>
    <property type="evidence" value="ECO:0007669"/>
    <property type="project" value="UniProtKB-UniRule"/>
</dbReference>
<evidence type="ECO:0000256" key="3">
    <source>
        <dbReference type="ARBA" id="ARBA00022679"/>
    </source>
</evidence>